<evidence type="ECO:0000313" key="1">
    <source>
        <dbReference type="EMBL" id="EYC28215.1"/>
    </source>
</evidence>
<sequence length="81" mass="8679">MTTPTCSQQNLPLLHLVNAAAQANPRLSFPMLVPPNAVPRWSSGSATPVMPTTPNLLFQQVYGTPLPPPPRLQAPPPVNCE</sequence>
<dbReference type="Proteomes" id="UP000024635">
    <property type="component" value="Unassembled WGS sequence"/>
</dbReference>
<protein>
    <submittedName>
        <fullName evidence="1">Uncharacterized protein</fullName>
    </submittedName>
</protein>
<gene>
    <name evidence="1" type="primary">Acey_s0008.g45</name>
    <name evidence="1" type="ORF">Y032_0008g45</name>
</gene>
<comment type="caution">
    <text evidence="1">The sequence shown here is derived from an EMBL/GenBank/DDBJ whole genome shotgun (WGS) entry which is preliminary data.</text>
</comment>
<reference evidence="2" key="1">
    <citation type="journal article" date="2015" name="Nat. Genet.">
        <title>The genome and transcriptome of the zoonotic hookworm Ancylostoma ceylanicum identify infection-specific gene families.</title>
        <authorList>
            <person name="Schwarz E.M."/>
            <person name="Hu Y."/>
            <person name="Antoshechkin I."/>
            <person name="Miller M.M."/>
            <person name="Sternberg P.W."/>
            <person name="Aroian R.V."/>
        </authorList>
    </citation>
    <scope>NUCLEOTIDE SEQUENCE</scope>
    <source>
        <strain evidence="2">HY135</strain>
    </source>
</reference>
<organism evidence="1 2">
    <name type="scientific">Ancylostoma ceylanicum</name>
    <dbReference type="NCBI Taxonomy" id="53326"/>
    <lineage>
        <taxon>Eukaryota</taxon>
        <taxon>Metazoa</taxon>
        <taxon>Ecdysozoa</taxon>
        <taxon>Nematoda</taxon>
        <taxon>Chromadorea</taxon>
        <taxon>Rhabditida</taxon>
        <taxon>Rhabditina</taxon>
        <taxon>Rhabditomorpha</taxon>
        <taxon>Strongyloidea</taxon>
        <taxon>Ancylostomatidae</taxon>
        <taxon>Ancylostomatinae</taxon>
        <taxon>Ancylostoma</taxon>
    </lineage>
</organism>
<accession>A0A016VLA9</accession>
<keyword evidence="2" id="KW-1185">Reference proteome</keyword>
<proteinExistence type="predicted"/>
<name>A0A016VLA9_9BILA</name>
<dbReference type="EMBL" id="JARK01001344">
    <property type="protein sequence ID" value="EYC28215.1"/>
    <property type="molecule type" value="Genomic_DNA"/>
</dbReference>
<evidence type="ECO:0000313" key="2">
    <source>
        <dbReference type="Proteomes" id="UP000024635"/>
    </source>
</evidence>
<dbReference type="AlphaFoldDB" id="A0A016VLA9"/>
<dbReference type="OrthoDB" id="10411344at2759"/>